<evidence type="ECO:0000313" key="2">
    <source>
        <dbReference type="EMBL" id="RTR37979.1"/>
    </source>
</evidence>
<comment type="caution">
    <text evidence="2">The sequence shown here is derived from an EMBL/GenBank/DDBJ whole genome shotgun (WGS) entry which is preliminary data.</text>
</comment>
<proteinExistence type="predicted"/>
<keyword evidence="3" id="KW-1185">Reference proteome</keyword>
<name>A0A3S0KUD3_9GAMM</name>
<gene>
    <name evidence="2" type="ORF">EKG38_15550</name>
</gene>
<dbReference type="RefSeq" id="WP_126521150.1">
    <property type="nucleotide sequence ID" value="NZ_RXNU01000008.1"/>
</dbReference>
<keyword evidence="1" id="KW-0812">Transmembrane</keyword>
<keyword evidence="1" id="KW-1133">Transmembrane helix</keyword>
<feature type="transmembrane region" description="Helical" evidence="1">
    <location>
        <begin position="24"/>
        <end position="44"/>
    </location>
</feature>
<reference evidence="2 3" key="1">
    <citation type="submission" date="2018-12" db="EMBL/GenBank/DDBJ databases">
        <authorList>
            <person name="Yu L."/>
        </authorList>
    </citation>
    <scope>NUCLEOTIDE SEQUENCE [LARGE SCALE GENOMIC DNA]</scope>
    <source>
        <strain evidence="2 3">HAW-EB2</strain>
    </source>
</reference>
<accession>A0A3S0KUD3</accession>
<organism evidence="2 3">
    <name type="scientific">Shewanella canadensis</name>
    <dbReference type="NCBI Taxonomy" id="271096"/>
    <lineage>
        <taxon>Bacteria</taxon>
        <taxon>Pseudomonadati</taxon>
        <taxon>Pseudomonadota</taxon>
        <taxon>Gammaproteobacteria</taxon>
        <taxon>Alteromonadales</taxon>
        <taxon>Shewanellaceae</taxon>
        <taxon>Shewanella</taxon>
    </lineage>
</organism>
<dbReference type="AlphaFoldDB" id="A0A3S0KUD3"/>
<feature type="transmembrane region" description="Helical" evidence="1">
    <location>
        <begin position="89"/>
        <end position="107"/>
    </location>
</feature>
<evidence type="ECO:0000256" key="1">
    <source>
        <dbReference type="SAM" id="Phobius"/>
    </source>
</evidence>
<dbReference type="Proteomes" id="UP000267448">
    <property type="component" value="Unassembled WGS sequence"/>
</dbReference>
<keyword evidence="1" id="KW-0472">Membrane</keyword>
<evidence type="ECO:0000313" key="3">
    <source>
        <dbReference type="Proteomes" id="UP000267448"/>
    </source>
</evidence>
<dbReference type="EMBL" id="RXNU01000008">
    <property type="protein sequence ID" value="RTR37979.1"/>
    <property type="molecule type" value="Genomic_DNA"/>
</dbReference>
<sequence length="117" mass="13615">MKERLFKYATIGVVCLLLVRPDTIMLALFLDAIGLELFVLLLGVQFRQILTFIRFHIQSALSYLAPKIKFQRSFFFMPKFSELIRMPSMLCHAIPGFGGLYSIIWLIRTNTRVQQQN</sequence>
<protein>
    <submittedName>
        <fullName evidence="2">Uncharacterized protein</fullName>
    </submittedName>
</protein>